<dbReference type="Pfam" id="PF00990">
    <property type="entry name" value="GGDEF"/>
    <property type="match status" value="1"/>
</dbReference>
<proteinExistence type="predicted"/>
<comment type="caution">
    <text evidence="6">The sequence shown here is derived from an EMBL/GenBank/DDBJ whole genome shotgun (WGS) entry which is preliminary data.</text>
</comment>
<keyword evidence="4" id="KW-1133">Transmembrane helix</keyword>
<feature type="transmembrane region" description="Helical" evidence="4">
    <location>
        <begin position="163"/>
        <end position="182"/>
    </location>
</feature>
<evidence type="ECO:0000256" key="2">
    <source>
        <dbReference type="ARBA" id="ARBA00034247"/>
    </source>
</evidence>
<dbReference type="InterPro" id="IPR043128">
    <property type="entry name" value="Rev_trsase/Diguanyl_cyclase"/>
</dbReference>
<feature type="transmembrane region" description="Helical" evidence="4">
    <location>
        <begin position="112"/>
        <end position="129"/>
    </location>
</feature>
<keyword evidence="3" id="KW-0175">Coiled coil</keyword>
<feature type="coiled-coil region" evidence="3">
    <location>
        <begin position="186"/>
        <end position="227"/>
    </location>
</feature>
<evidence type="ECO:0000313" key="7">
    <source>
        <dbReference type="Proteomes" id="UP001165524"/>
    </source>
</evidence>
<evidence type="ECO:0000256" key="4">
    <source>
        <dbReference type="SAM" id="Phobius"/>
    </source>
</evidence>
<dbReference type="RefSeq" id="WP_246947340.1">
    <property type="nucleotide sequence ID" value="NZ_JALKII010000001.1"/>
</dbReference>
<dbReference type="InterPro" id="IPR050469">
    <property type="entry name" value="Diguanylate_Cyclase"/>
</dbReference>
<dbReference type="PANTHER" id="PTHR45138">
    <property type="entry name" value="REGULATORY COMPONENTS OF SENSORY TRANSDUCTION SYSTEM"/>
    <property type="match status" value="1"/>
</dbReference>
<dbReference type="CDD" id="cd01949">
    <property type="entry name" value="GGDEF"/>
    <property type="match status" value="1"/>
</dbReference>
<evidence type="ECO:0000256" key="1">
    <source>
        <dbReference type="ARBA" id="ARBA00012528"/>
    </source>
</evidence>
<accession>A0ABT0E370</accession>
<dbReference type="Gene3D" id="3.30.70.270">
    <property type="match status" value="1"/>
</dbReference>
<dbReference type="PROSITE" id="PS50887">
    <property type="entry name" value="GGDEF"/>
    <property type="match status" value="1"/>
</dbReference>
<gene>
    <name evidence="6" type="ORF">MU846_00940</name>
</gene>
<feature type="transmembrane region" description="Helical" evidence="4">
    <location>
        <begin position="57"/>
        <end position="75"/>
    </location>
</feature>
<dbReference type="Proteomes" id="UP001165524">
    <property type="component" value="Unassembled WGS sequence"/>
</dbReference>
<evidence type="ECO:0000259" key="5">
    <source>
        <dbReference type="PROSITE" id="PS50887"/>
    </source>
</evidence>
<dbReference type="NCBIfam" id="TIGR00254">
    <property type="entry name" value="GGDEF"/>
    <property type="match status" value="1"/>
</dbReference>
<dbReference type="EC" id="2.7.7.65" evidence="1"/>
<dbReference type="PANTHER" id="PTHR45138:SF9">
    <property type="entry name" value="DIGUANYLATE CYCLASE DGCM-RELATED"/>
    <property type="match status" value="1"/>
</dbReference>
<name>A0ABT0E370_9GAMM</name>
<keyword evidence="7" id="KW-1185">Reference proteome</keyword>
<evidence type="ECO:0000313" key="6">
    <source>
        <dbReference type="EMBL" id="MCK0536273.1"/>
    </source>
</evidence>
<feature type="domain" description="GGDEF" evidence="5">
    <location>
        <begin position="255"/>
        <end position="385"/>
    </location>
</feature>
<organism evidence="6 7">
    <name type="scientific">Alcanivorax quisquiliarum</name>
    <dbReference type="NCBI Taxonomy" id="2933565"/>
    <lineage>
        <taxon>Bacteria</taxon>
        <taxon>Pseudomonadati</taxon>
        <taxon>Pseudomonadota</taxon>
        <taxon>Gammaproteobacteria</taxon>
        <taxon>Oceanospirillales</taxon>
        <taxon>Alcanivoracaceae</taxon>
        <taxon>Alcanivorax</taxon>
    </lineage>
</organism>
<reference evidence="6" key="1">
    <citation type="submission" date="2022-04" db="EMBL/GenBank/DDBJ databases">
        <title>Alcanivorax sp. CY1518 draft genome sequence.</title>
        <authorList>
            <person name="Zhao G."/>
            <person name="An M."/>
        </authorList>
    </citation>
    <scope>NUCLEOTIDE SEQUENCE</scope>
    <source>
        <strain evidence="6">CY1518</strain>
    </source>
</reference>
<comment type="catalytic activity">
    <reaction evidence="2">
        <text>2 GTP = 3',3'-c-di-GMP + 2 diphosphate</text>
        <dbReference type="Rhea" id="RHEA:24898"/>
        <dbReference type="ChEBI" id="CHEBI:33019"/>
        <dbReference type="ChEBI" id="CHEBI:37565"/>
        <dbReference type="ChEBI" id="CHEBI:58805"/>
        <dbReference type="EC" id="2.7.7.65"/>
    </reaction>
</comment>
<protein>
    <recommendedName>
        <fullName evidence="1">diguanylate cyclase</fullName>
        <ecNumber evidence="1">2.7.7.65</ecNumber>
    </recommendedName>
</protein>
<dbReference type="EMBL" id="JALKII010000001">
    <property type="protein sequence ID" value="MCK0536273.1"/>
    <property type="molecule type" value="Genomic_DNA"/>
</dbReference>
<dbReference type="InterPro" id="IPR000160">
    <property type="entry name" value="GGDEF_dom"/>
</dbReference>
<keyword evidence="4" id="KW-0472">Membrane</keyword>
<feature type="transmembrane region" description="Helical" evidence="4">
    <location>
        <begin position="30"/>
        <end position="51"/>
    </location>
</feature>
<feature type="transmembrane region" description="Helical" evidence="4">
    <location>
        <begin position="134"/>
        <end position="151"/>
    </location>
</feature>
<dbReference type="SUPFAM" id="SSF55073">
    <property type="entry name" value="Nucleotide cyclase"/>
    <property type="match status" value="1"/>
</dbReference>
<dbReference type="SMART" id="SM00267">
    <property type="entry name" value="GGDEF"/>
    <property type="match status" value="1"/>
</dbReference>
<evidence type="ECO:0000256" key="3">
    <source>
        <dbReference type="SAM" id="Coils"/>
    </source>
</evidence>
<sequence length="385" mass="43795">MPRQPDQNPEALQLGDNHQRRMLRLRRQRMAVYSYLLVWGATLLGIRIGFFEPDTPHWLLFGATLAANLVFFLIIRHGISERWSDPSLTAPQMIVGIILITALLHYSRELRGAMIAVYFMAMTFGVFALSRHRMILMSAFVLLCFASLEAWEWQQAPQTKIISISFGHLSILLLGLLWFVYVGGHIRNLQQRNQQQRASLRAQQRHLEAINLKLQEAMAKLEEVAIRDPLTGLFNRRHFTERFDEEIARAERSGSALHLALIDLDHFKQINDRHGHQAGDMVLRGFAETARQTLRRSDLLARYGGEEFVVLFTDGKAPDIEAVLDRLRQGLATTRFGDTPGFQVTLSAGLASYRRGDTADTLTQRADRALYQAKHGGRNQLVAVD</sequence>
<feature type="transmembrane region" description="Helical" evidence="4">
    <location>
        <begin position="87"/>
        <end position="106"/>
    </location>
</feature>
<dbReference type="InterPro" id="IPR029787">
    <property type="entry name" value="Nucleotide_cyclase"/>
</dbReference>
<keyword evidence="4" id="KW-0812">Transmembrane</keyword>